<feature type="region of interest" description="Disordered" evidence="5">
    <location>
        <begin position="1"/>
        <end position="22"/>
    </location>
</feature>
<evidence type="ECO:0000313" key="7">
    <source>
        <dbReference type="EMBL" id="UZF85586.1"/>
    </source>
</evidence>
<dbReference type="PANTHER" id="PTHR30055">
    <property type="entry name" value="HTH-TYPE TRANSCRIPTIONAL REGULATOR RUTR"/>
    <property type="match status" value="1"/>
</dbReference>
<dbReference type="EMBL" id="CP102774">
    <property type="protein sequence ID" value="UZF85586.1"/>
    <property type="molecule type" value="Genomic_DNA"/>
</dbReference>
<dbReference type="Pfam" id="PF14246">
    <property type="entry name" value="TetR_C_7"/>
    <property type="match status" value="1"/>
</dbReference>
<dbReference type="Gene3D" id="1.10.10.60">
    <property type="entry name" value="Homeodomain-like"/>
    <property type="match status" value="1"/>
</dbReference>
<dbReference type="FunFam" id="1.10.10.60:FF:000141">
    <property type="entry name" value="TetR family transcriptional regulator"/>
    <property type="match status" value="1"/>
</dbReference>
<feature type="DNA-binding region" description="H-T-H motif" evidence="4">
    <location>
        <begin position="46"/>
        <end position="65"/>
    </location>
</feature>
<sequence length="227" mass="25205">MSETSEAPVKTGPRNRRIAGADPDKRRQILDGALQVFTSRGFDAASMNDIAAAANVSKGTLYVYFEDKEHLFVDLIQREREIQKRGAIEALNEDSDPVRALSRFGLCIVRMINGELAVSAHRVVIGVAERMPDLGREFYENGPMLGSRLIARYLDRMVAEGKLAIDDTYLAAVQFLDLCQSTLTRPRLFNAVRTPPSEEEINRVVGEAIAMFMARYGRGTGTEPAPR</sequence>
<feature type="domain" description="HTH tetR-type" evidence="6">
    <location>
        <begin position="23"/>
        <end position="83"/>
    </location>
</feature>
<dbReference type="Pfam" id="PF00440">
    <property type="entry name" value="TetR_N"/>
    <property type="match status" value="1"/>
</dbReference>
<dbReference type="PROSITE" id="PS50977">
    <property type="entry name" value="HTH_TETR_2"/>
    <property type="match status" value="1"/>
</dbReference>
<dbReference type="InterPro" id="IPR023772">
    <property type="entry name" value="DNA-bd_HTH_TetR-type_CS"/>
</dbReference>
<evidence type="ECO:0000256" key="3">
    <source>
        <dbReference type="ARBA" id="ARBA00023163"/>
    </source>
</evidence>
<keyword evidence="1" id="KW-0805">Transcription regulation</keyword>
<dbReference type="PANTHER" id="PTHR30055:SF146">
    <property type="entry name" value="HTH-TYPE TRANSCRIPTIONAL DUAL REGULATOR CECR"/>
    <property type="match status" value="1"/>
</dbReference>
<dbReference type="SUPFAM" id="SSF46689">
    <property type="entry name" value="Homeodomain-like"/>
    <property type="match status" value="1"/>
</dbReference>
<dbReference type="GO" id="GO:0003700">
    <property type="term" value="F:DNA-binding transcription factor activity"/>
    <property type="evidence" value="ECO:0007669"/>
    <property type="project" value="TreeGrafter"/>
</dbReference>
<dbReference type="AlphaFoldDB" id="A0A9E8CR41"/>
<gene>
    <name evidence="7" type="ORF">NWE54_17385</name>
</gene>
<dbReference type="PRINTS" id="PR00455">
    <property type="entry name" value="HTHTETR"/>
</dbReference>
<accession>A0A9E8CR41</accession>
<name>A0A9E8CR41_9HYPH</name>
<dbReference type="InterPro" id="IPR001647">
    <property type="entry name" value="HTH_TetR"/>
</dbReference>
<dbReference type="InterPro" id="IPR050109">
    <property type="entry name" value="HTH-type_TetR-like_transc_reg"/>
</dbReference>
<evidence type="ECO:0000256" key="4">
    <source>
        <dbReference type="PROSITE-ProRule" id="PRU00335"/>
    </source>
</evidence>
<evidence type="ECO:0000256" key="1">
    <source>
        <dbReference type="ARBA" id="ARBA00023015"/>
    </source>
</evidence>
<dbReference type="InterPro" id="IPR009057">
    <property type="entry name" value="Homeodomain-like_sf"/>
</dbReference>
<evidence type="ECO:0000259" key="6">
    <source>
        <dbReference type="PROSITE" id="PS50977"/>
    </source>
</evidence>
<proteinExistence type="predicted"/>
<dbReference type="GO" id="GO:0000976">
    <property type="term" value="F:transcription cis-regulatory region binding"/>
    <property type="evidence" value="ECO:0007669"/>
    <property type="project" value="TreeGrafter"/>
</dbReference>
<evidence type="ECO:0000256" key="5">
    <source>
        <dbReference type="SAM" id="MobiDB-lite"/>
    </source>
</evidence>
<dbReference type="Gene3D" id="1.10.357.10">
    <property type="entry name" value="Tetracycline Repressor, domain 2"/>
    <property type="match status" value="1"/>
</dbReference>
<reference evidence="7" key="1">
    <citation type="submission" date="2022-08" db="EMBL/GenBank/DDBJ databases">
        <title>Complete Genome Sequences of 2 Bosea sp. soil isolates.</title>
        <authorList>
            <person name="Alvarez Arevalo M."/>
            <person name="Sterndorff E.B."/>
            <person name="Faurdal D."/>
            <person name="Joergensen T.S."/>
            <person name="Weber T."/>
        </authorList>
    </citation>
    <scope>NUCLEOTIDE SEQUENCE</scope>
    <source>
        <strain evidence="7">NBC_00436</strain>
    </source>
</reference>
<dbReference type="PROSITE" id="PS01081">
    <property type="entry name" value="HTH_TETR_1"/>
    <property type="match status" value="1"/>
</dbReference>
<dbReference type="InterPro" id="IPR039536">
    <property type="entry name" value="TetR_C_Proteobacteria"/>
</dbReference>
<protein>
    <submittedName>
        <fullName evidence="7">TetR/AcrR family transcriptional regulator</fullName>
    </submittedName>
</protein>
<organism evidence="7">
    <name type="scientific">Bosea sp. NBC_00436</name>
    <dbReference type="NCBI Taxonomy" id="2969620"/>
    <lineage>
        <taxon>Bacteria</taxon>
        <taxon>Pseudomonadati</taxon>
        <taxon>Pseudomonadota</taxon>
        <taxon>Alphaproteobacteria</taxon>
        <taxon>Hyphomicrobiales</taxon>
        <taxon>Boseaceae</taxon>
        <taxon>Bosea</taxon>
    </lineage>
</organism>
<evidence type="ECO:0000256" key="2">
    <source>
        <dbReference type="ARBA" id="ARBA00023125"/>
    </source>
</evidence>
<keyword evidence="2 4" id="KW-0238">DNA-binding</keyword>
<keyword evidence="3" id="KW-0804">Transcription</keyword>